<dbReference type="Proteomes" id="UP000001554">
    <property type="component" value="Chromosome 18"/>
</dbReference>
<name>A0A9J7HL37_BRAFL</name>
<reference evidence="3" key="2">
    <citation type="submission" date="2025-08" db="UniProtKB">
        <authorList>
            <consortium name="RefSeq"/>
        </authorList>
    </citation>
    <scope>IDENTIFICATION</scope>
    <source>
        <strain evidence="3">S238N-H82</strain>
        <tissue evidence="3">Testes</tissue>
    </source>
</reference>
<evidence type="ECO:0000256" key="1">
    <source>
        <dbReference type="SAM" id="MobiDB-lite"/>
    </source>
</evidence>
<evidence type="ECO:0000313" key="3">
    <source>
        <dbReference type="RefSeq" id="XP_035661555.1"/>
    </source>
</evidence>
<dbReference type="OrthoDB" id="10155264at2759"/>
<keyword evidence="2" id="KW-1185">Reference proteome</keyword>
<accession>A0A9J7HL37</accession>
<organism evidence="2 3">
    <name type="scientific">Branchiostoma floridae</name>
    <name type="common">Florida lancelet</name>
    <name type="synonym">Amphioxus</name>
    <dbReference type="NCBI Taxonomy" id="7739"/>
    <lineage>
        <taxon>Eukaryota</taxon>
        <taxon>Metazoa</taxon>
        <taxon>Chordata</taxon>
        <taxon>Cephalochordata</taxon>
        <taxon>Leptocardii</taxon>
        <taxon>Amphioxiformes</taxon>
        <taxon>Branchiostomatidae</taxon>
        <taxon>Branchiostoma</taxon>
    </lineage>
</organism>
<evidence type="ECO:0000313" key="2">
    <source>
        <dbReference type="Proteomes" id="UP000001554"/>
    </source>
</evidence>
<dbReference type="RefSeq" id="XP_035661555.1">
    <property type="nucleotide sequence ID" value="XM_035805662.1"/>
</dbReference>
<feature type="region of interest" description="Disordered" evidence="1">
    <location>
        <begin position="201"/>
        <end position="234"/>
    </location>
</feature>
<sequence>MDISEGVMCSHCNTRVYRQLLVDHVQQELLSETTCRPCSDLVQTLTDLLCALHLYGHLKPPVINITCCRCSFQAGSVEKFVEHLQVSCEKVAPAQDTAVSDASAEQGSFKDSCQTYNAENEDEPVGTSSQGQDMGDWDGQQFQKMMSTLLTDMSGKGRQKTSSEHNTGGNCIATIDISSVFESQDDDTSIGLIMECERVKEPNPSQNVVEHDTENQENFFICPKSEMSEDRSKG</sequence>
<feature type="region of interest" description="Disordered" evidence="1">
    <location>
        <begin position="116"/>
        <end position="136"/>
    </location>
</feature>
<reference evidence="2" key="1">
    <citation type="journal article" date="2020" name="Nat. Ecol. Evol.">
        <title>Deeply conserved synteny resolves early events in vertebrate evolution.</title>
        <authorList>
            <person name="Simakov O."/>
            <person name="Marletaz F."/>
            <person name="Yue J.X."/>
            <person name="O'Connell B."/>
            <person name="Jenkins J."/>
            <person name="Brandt A."/>
            <person name="Calef R."/>
            <person name="Tung C.H."/>
            <person name="Huang T.K."/>
            <person name="Schmutz J."/>
            <person name="Satoh N."/>
            <person name="Yu J.K."/>
            <person name="Putnam N.H."/>
            <person name="Green R.E."/>
            <person name="Rokhsar D.S."/>
        </authorList>
    </citation>
    <scope>NUCLEOTIDE SEQUENCE [LARGE SCALE GENOMIC DNA]</scope>
    <source>
        <strain evidence="2">S238N-H82</strain>
    </source>
</reference>
<proteinExistence type="predicted"/>
<dbReference type="KEGG" id="bfo:118405855"/>
<gene>
    <name evidence="3" type="primary">LOC118405855</name>
</gene>
<dbReference type="GeneID" id="118405855"/>
<protein>
    <submittedName>
        <fullName evidence="3">Uncharacterized protein LOC118405855</fullName>
    </submittedName>
</protein>
<dbReference type="AlphaFoldDB" id="A0A9J7HL37"/>